<dbReference type="SUPFAM" id="SSF48576">
    <property type="entry name" value="Terpenoid synthases"/>
    <property type="match status" value="1"/>
</dbReference>
<dbReference type="GO" id="GO:0016746">
    <property type="term" value="F:acyltransferase activity"/>
    <property type="evidence" value="ECO:0007669"/>
    <property type="project" value="InterPro"/>
</dbReference>
<dbReference type="GO" id="GO:0008299">
    <property type="term" value="P:isoprenoid biosynthetic process"/>
    <property type="evidence" value="ECO:0007669"/>
    <property type="project" value="UniProtKB-ARBA"/>
</dbReference>
<reference evidence="9" key="1">
    <citation type="submission" date="2022-07" db="EMBL/GenBank/DDBJ databases">
        <title>Genome Sequence of Agrocybe chaxingu.</title>
        <authorList>
            <person name="Buettner E."/>
        </authorList>
    </citation>
    <scope>NUCLEOTIDE SEQUENCE</scope>
    <source>
        <strain evidence="9">MP-N11</strain>
    </source>
</reference>
<dbReference type="InterPro" id="IPR013528">
    <property type="entry name" value="HMG_CoA_synth_N"/>
</dbReference>
<sequence>MPGSENWTADRFYIPDTLANWPWPRAINPAYEECKAASAAWCEKYGAFSPRAQKAFNLCDFNLLASLAYAGLPAAPNATDVNRVGCDLMNLFFVVDEHTDAMDARSVQDWVDIVVDALHHPHTPRPAGEPKVGEIARTFWENGIKCMGPTAQRRFVETFTTYLQSVVTQAQDRDKHLFRDVDSYMEVRRDTIGAKPSFALLEHDMELPDDAFYHPLLEKLREWAIDMLILGNDLCSYNVEQSRGDDGHNIIRLAMLQENANVHGALRFVSKMHDDLAEKFLSNYQSMPSFTPQIDAWVTRYIDGLGNWVRANDSWSFESWRYFKGDGLRVQAERWVELLPPAPKDELTSSIPPESRWIKPAVEPSRARPNNVGIVALDTYTPTSEVDDFQSLAVKTVSSLLSKYNINPVSVGRLDICIERAADPYIIYALRDAFASAGNTDVEAIVSSSKSVVGLFNAINWVESSSWDGRYAIMFAGDLISGVSAALVGPDAPIVVEPTRGTYLGDPITDEVQGSYIDSLFQSYSHYRKKHPQFSKTPGASNGTHTPATTNGSIKSNGLPSGHMNVNGHVQTRSSTPSSSSSSASSPSFDYMILHDRHGKIPTGAGSIYLGLASLITEIAPETLRGKSIGVFGFANSTSTFFGIRVAGDCSVIRKHLQS</sequence>
<protein>
    <recommendedName>
        <fullName evidence="6">Terpene synthase</fullName>
        <ecNumber evidence="6">4.2.3.-</ecNumber>
    </recommendedName>
</protein>
<dbReference type="SFLD" id="SFLDG01020">
    <property type="entry name" value="Terpene_Cyclase_Like_2"/>
    <property type="match status" value="1"/>
</dbReference>
<dbReference type="InterPro" id="IPR008949">
    <property type="entry name" value="Isoprenoid_synthase_dom_sf"/>
</dbReference>
<feature type="domain" description="Hydroxymethylglutaryl-coenzyme A synthase N-terminal" evidence="8">
    <location>
        <begin position="385"/>
        <end position="480"/>
    </location>
</feature>
<evidence type="ECO:0000313" key="9">
    <source>
        <dbReference type="EMBL" id="KAJ3492993.1"/>
    </source>
</evidence>
<evidence type="ECO:0000259" key="8">
    <source>
        <dbReference type="Pfam" id="PF01154"/>
    </source>
</evidence>
<dbReference type="PANTHER" id="PTHR35201:SF4">
    <property type="entry name" value="BETA-PINACENE SYNTHASE-RELATED"/>
    <property type="match status" value="1"/>
</dbReference>
<dbReference type="InterPro" id="IPR034686">
    <property type="entry name" value="Terpene_cyclase-like_2"/>
</dbReference>
<dbReference type="SFLD" id="SFLDS00005">
    <property type="entry name" value="Isoprenoid_Synthase_Type_I"/>
    <property type="match status" value="1"/>
</dbReference>
<accession>A0A9W8JPC6</accession>
<feature type="compositionally biased region" description="Polar residues" evidence="7">
    <location>
        <begin position="534"/>
        <end position="559"/>
    </location>
</feature>
<dbReference type="OrthoDB" id="6486656at2759"/>
<keyword evidence="5 6" id="KW-0456">Lyase</keyword>
<keyword evidence="3 6" id="KW-0479">Metal-binding</keyword>
<feature type="region of interest" description="Disordered" evidence="7">
    <location>
        <begin position="531"/>
        <end position="586"/>
    </location>
</feature>
<comment type="similarity">
    <text evidence="2 6">Belongs to the terpene synthase family.</text>
</comment>
<evidence type="ECO:0000256" key="4">
    <source>
        <dbReference type="ARBA" id="ARBA00022842"/>
    </source>
</evidence>
<evidence type="ECO:0000313" key="10">
    <source>
        <dbReference type="Proteomes" id="UP001148786"/>
    </source>
</evidence>
<comment type="caution">
    <text evidence="9">The sequence shown here is derived from an EMBL/GenBank/DDBJ whole genome shotgun (WGS) entry which is preliminary data.</text>
</comment>
<dbReference type="InterPro" id="IPR016039">
    <property type="entry name" value="Thiolase-like"/>
</dbReference>
<dbReference type="Pfam" id="PF01154">
    <property type="entry name" value="HMG_CoA_synt_N"/>
    <property type="match status" value="1"/>
</dbReference>
<keyword evidence="10" id="KW-1185">Reference proteome</keyword>
<evidence type="ECO:0000256" key="1">
    <source>
        <dbReference type="ARBA" id="ARBA00001946"/>
    </source>
</evidence>
<evidence type="ECO:0000256" key="5">
    <source>
        <dbReference type="ARBA" id="ARBA00023239"/>
    </source>
</evidence>
<dbReference type="Gene3D" id="1.10.600.10">
    <property type="entry name" value="Farnesyl Diphosphate Synthase"/>
    <property type="match status" value="1"/>
</dbReference>
<dbReference type="AlphaFoldDB" id="A0A9W8JPC6"/>
<dbReference type="Gene3D" id="3.40.47.10">
    <property type="match status" value="1"/>
</dbReference>
<evidence type="ECO:0000256" key="2">
    <source>
        <dbReference type="ARBA" id="ARBA00006333"/>
    </source>
</evidence>
<evidence type="ECO:0000256" key="6">
    <source>
        <dbReference type="RuleBase" id="RU366034"/>
    </source>
</evidence>
<comment type="cofactor">
    <cofactor evidence="1 6">
        <name>Mg(2+)</name>
        <dbReference type="ChEBI" id="CHEBI:18420"/>
    </cofactor>
</comment>
<dbReference type="Pfam" id="PF19086">
    <property type="entry name" value="Terpene_syn_C_2"/>
    <property type="match status" value="1"/>
</dbReference>
<gene>
    <name evidence="9" type="ORF">NLJ89_g11118</name>
</gene>
<dbReference type="EC" id="4.2.3.-" evidence="6"/>
<name>A0A9W8JPC6_9AGAR</name>
<organism evidence="9 10">
    <name type="scientific">Agrocybe chaxingu</name>
    <dbReference type="NCBI Taxonomy" id="84603"/>
    <lineage>
        <taxon>Eukaryota</taxon>
        <taxon>Fungi</taxon>
        <taxon>Dikarya</taxon>
        <taxon>Basidiomycota</taxon>
        <taxon>Agaricomycotina</taxon>
        <taxon>Agaricomycetes</taxon>
        <taxon>Agaricomycetidae</taxon>
        <taxon>Agaricales</taxon>
        <taxon>Agaricineae</taxon>
        <taxon>Strophariaceae</taxon>
        <taxon>Agrocybe</taxon>
    </lineage>
</organism>
<dbReference type="GO" id="GO:0046872">
    <property type="term" value="F:metal ion binding"/>
    <property type="evidence" value="ECO:0007669"/>
    <property type="project" value="UniProtKB-KW"/>
</dbReference>
<dbReference type="PANTHER" id="PTHR35201">
    <property type="entry name" value="TERPENE SYNTHASE"/>
    <property type="match status" value="1"/>
</dbReference>
<proteinExistence type="inferred from homology"/>
<dbReference type="EMBL" id="JANKHO010002347">
    <property type="protein sequence ID" value="KAJ3492993.1"/>
    <property type="molecule type" value="Genomic_DNA"/>
</dbReference>
<keyword evidence="4 6" id="KW-0460">Magnesium</keyword>
<evidence type="ECO:0000256" key="7">
    <source>
        <dbReference type="SAM" id="MobiDB-lite"/>
    </source>
</evidence>
<feature type="compositionally biased region" description="Low complexity" evidence="7">
    <location>
        <begin position="574"/>
        <end position="586"/>
    </location>
</feature>
<dbReference type="Proteomes" id="UP001148786">
    <property type="component" value="Unassembled WGS sequence"/>
</dbReference>
<dbReference type="GO" id="GO:0010333">
    <property type="term" value="F:terpene synthase activity"/>
    <property type="evidence" value="ECO:0007669"/>
    <property type="project" value="InterPro"/>
</dbReference>
<evidence type="ECO:0000256" key="3">
    <source>
        <dbReference type="ARBA" id="ARBA00022723"/>
    </source>
</evidence>